<accession>A0A087BBT4</accession>
<dbReference type="InterPro" id="IPR041657">
    <property type="entry name" value="HTH_17"/>
</dbReference>
<evidence type="ECO:0000259" key="1">
    <source>
        <dbReference type="Pfam" id="PF12728"/>
    </source>
</evidence>
<dbReference type="Pfam" id="PF12728">
    <property type="entry name" value="HTH_17"/>
    <property type="match status" value="1"/>
</dbReference>
<sequence>MIDEILEMTRSVGQTRDTRFDKSEDNENLVHQIYETVAIGDAGEAGEQGTEGEARLLDAAEVAERLHVSRSLVYKMIERRQIPAIKIGRCVRVDPRALEAVLQSQSWAR</sequence>
<comment type="caution">
    <text evidence="2">The sequence shown here is derived from an EMBL/GenBank/DDBJ whole genome shotgun (WGS) entry which is preliminary data.</text>
</comment>
<dbReference type="NCBIfam" id="TIGR01764">
    <property type="entry name" value="excise"/>
    <property type="match status" value="1"/>
</dbReference>
<dbReference type="InterPro" id="IPR010093">
    <property type="entry name" value="SinI_DNA-bd"/>
</dbReference>
<dbReference type="OrthoDB" id="9806039at2"/>
<name>A0A087BBT4_9BIFI</name>
<gene>
    <name evidence="2" type="ORF">BMERY_3013</name>
</gene>
<dbReference type="Proteomes" id="UP000029060">
    <property type="component" value="Unassembled WGS sequence"/>
</dbReference>
<dbReference type="EMBL" id="JGZC01000011">
    <property type="protein sequence ID" value="KFI68484.1"/>
    <property type="molecule type" value="Genomic_DNA"/>
</dbReference>
<organism evidence="2 3">
    <name type="scientific">Bifidobacterium merycicum</name>
    <dbReference type="NCBI Taxonomy" id="78345"/>
    <lineage>
        <taxon>Bacteria</taxon>
        <taxon>Bacillati</taxon>
        <taxon>Actinomycetota</taxon>
        <taxon>Actinomycetes</taxon>
        <taxon>Bifidobacteriales</taxon>
        <taxon>Bifidobacteriaceae</taxon>
        <taxon>Bifidobacterium</taxon>
    </lineage>
</organism>
<reference evidence="2 3" key="1">
    <citation type="submission" date="2014-03" db="EMBL/GenBank/DDBJ databases">
        <title>Genomics of Bifidobacteria.</title>
        <authorList>
            <person name="Ventura M."/>
            <person name="Milani C."/>
            <person name="Lugli G.A."/>
        </authorList>
    </citation>
    <scope>NUCLEOTIDE SEQUENCE [LARGE SCALE GENOMIC DNA]</scope>
    <source>
        <strain evidence="2 3">LMG 11341</strain>
    </source>
</reference>
<dbReference type="STRING" id="78345.BMERY_3013"/>
<feature type="domain" description="Helix-turn-helix" evidence="1">
    <location>
        <begin position="56"/>
        <end position="106"/>
    </location>
</feature>
<protein>
    <recommendedName>
        <fullName evidence="1">Helix-turn-helix domain-containing protein</fullName>
    </recommendedName>
</protein>
<dbReference type="AlphaFoldDB" id="A0A087BBT4"/>
<dbReference type="InterPro" id="IPR009061">
    <property type="entry name" value="DNA-bd_dom_put_sf"/>
</dbReference>
<evidence type="ECO:0000313" key="3">
    <source>
        <dbReference type="Proteomes" id="UP000029060"/>
    </source>
</evidence>
<dbReference type="eggNOG" id="COG3311">
    <property type="taxonomic scope" value="Bacteria"/>
</dbReference>
<dbReference type="SUPFAM" id="SSF46955">
    <property type="entry name" value="Putative DNA-binding domain"/>
    <property type="match status" value="1"/>
</dbReference>
<keyword evidence="3" id="KW-1185">Reference proteome</keyword>
<proteinExistence type="predicted"/>
<evidence type="ECO:0000313" key="2">
    <source>
        <dbReference type="EMBL" id="KFI68484.1"/>
    </source>
</evidence>
<dbReference type="RefSeq" id="WP_159430605.1">
    <property type="nucleotide sequence ID" value="NZ_JGZC01000011.1"/>
</dbReference>
<dbReference type="GO" id="GO:0003677">
    <property type="term" value="F:DNA binding"/>
    <property type="evidence" value="ECO:0007669"/>
    <property type="project" value="InterPro"/>
</dbReference>